<evidence type="ECO:0000256" key="1">
    <source>
        <dbReference type="SAM" id="MobiDB-lite"/>
    </source>
</evidence>
<evidence type="ECO:0000313" key="3">
    <source>
        <dbReference type="EMBL" id="OIT35902.1"/>
    </source>
</evidence>
<keyword evidence="4" id="KW-1185">Reference proteome</keyword>
<dbReference type="AlphaFoldDB" id="A0A314L323"/>
<comment type="caution">
    <text evidence="3">The sequence shown here is derived from an EMBL/GenBank/DDBJ whole genome shotgun (WGS) entry which is preliminary data.</text>
</comment>
<feature type="transmembrane region" description="Helical" evidence="2">
    <location>
        <begin position="77"/>
        <end position="96"/>
    </location>
</feature>
<dbReference type="Gramene" id="OIT35902">
    <property type="protein sequence ID" value="OIT35902"/>
    <property type="gene ID" value="A4A49_23998"/>
</dbReference>
<feature type="compositionally biased region" description="Acidic residues" evidence="1">
    <location>
        <begin position="217"/>
        <end position="227"/>
    </location>
</feature>
<dbReference type="KEGG" id="nau:109242770"/>
<feature type="region of interest" description="Disordered" evidence="1">
    <location>
        <begin position="192"/>
        <end position="227"/>
    </location>
</feature>
<reference evidence="3" key="1">
    <citation type="submission" date="2016-11" db="EMBL/GenBank/DDBJ databases">
        <title>The genome of Nicotiana attenuata.</title>
        <authorList>
            <person name="Xu S."/>
            <person name="Brockmoeller T."/>
            <person name="Gaquerel E."/>
            <person name="Navarro A."/>
            <person name="Kuhl H."/>
            <person name="Gase K."/>
            <person name="Ling Z."/>
            <person name="Zhou W."/>
            <person name="Kreitzer C."/>
            <person name="Stanke M."/>
            <person name="Tang H."/>
            <person name="Lyons E."/>
            <person name="Pandey P."/>
            <person name="Pandey S.P."/>
            <person name="Timmermann B."/>
            <person name="Baldwin I.T."/>
        </authorList>
    </citation>
    <scope>NUCLEOTIDE SEQUENCE [LARGE SCALE GENOMIC DNA]</scope>
    <source>
        <strain evidence="3">UT</strain>
    </source>
</reference>
<evidence type="ECO:0000313" key="4">
    <source>
        <dbReference type="Proteomes" id="UP000187609"/>
    </source>
</evidence>
<proteinExistence type="predicted"/>
<dbReference type="PANTHER" id="PTHR36804:SF1">
    <property type="entry name" value="OS04G0585600 PROTEIN"/>
    <property type="match status" value="1"/>
</dbReference>
<name>A0A314L323_NICAT</name>
<accession>A0A314L323</accession>
<protein>
    <submittedName>
        <fullName evidence="3">Uncharacterized protein</fullName>
    </submittedName>
</protein>
<dbReference type="STRING" id="49451.A0A314L323"/>
<keyword evidence="2" id="KW-0472">Membrane</keyword>
<gene>
    <name evidence="3" type="ORF">A4A49_23998</name>
</gene>
<feature type="transmembrane region" description="Helical" evidence="2">
    <location>
        <begin position="116"/>
        <end position="140"/>
    </location>
</feature>
<dbReference type="OrthoDB" id="2014574at2759"/>
<organism evidence="3 4">
    <name type="scientific">Nicotiana attenuata</name>
    <name type="common">Coyote tobacco</name>
    <dbReference type="NCBI Taxonomy" id="49451"/>
    <lineage>
        <taxon>Eukaryota</taxon>
        <taxon>Viridiplantae</taxon>
        <taxon>Streptophyta</taxon>
        <taxon>Embryophyta</taxon>
        <taxon>Tracheophyta</taxon>
        <taxon>Spermatophyta</taxon>
        <taxon>Magnoliopsida</taxon>
        <taxon>eudicotyledons</taxon>
        <taxon>Gunneridae</taxon>
        <taxon>Pentapetalae</taxon>
        <taxon>asterids</taxon>
        <taxon>lamiids</taxon>
        <taxon>Solanales</taxon>
        <taxon>Solanaceae</taxon>
        <taxon>Nicotianoideae</taxon>
        <taxon>Nicotianeae</taxon>
        <taxon>Nicotiana</taxon>
    </lineage>
</organism>
<dbReference type="Proteomes" id="UP000187609">
    <property type="component" value="Unassembled WGS sequence"/>
</dbReference>
<keyword evidence="2" id="KW-1133">Transmembrane helix</keyword>
<keyword evidence="2" id="KW-0812">Transmembrane</keyword>
<evidence type="ECO:0000256" key="2">
    <source>
        <dbReference type="SAM" id="Phobius"/>
    </source>
</evidence>
<sequence length="227" mass="25318">MISYFCYHQTLVKCCRRRPPSPAMISLSFTSAVLIPTPPKSLGSSVLPILQPRLRKKLNLRNGSNCKCRAEFANNDATIAVAIGVCVLSSLVFPSPTTYSEPDDDDGESVIDSGDARFTVMAIISLIPYFNWLSWVFAWLDTGKLRYAIFTLVYLAPYVRSNLSLSPEDSWLPILSILLCIFHVQADTYDQKNVLPPPPQEEKISRSIISTRPPPDLNEDGDDHTPL</sequence>
<dbReference type="EMBL" id="MJEQ01000499">
    <property type="protein sequence ID" value="OIT35902.1"/>
    <property type="molecule type" value="Genomic_DNA"/>
</dbReference>
<dbReference type="PANTHER" id="PTHR36804">
    <property type="entry name" value="OSJNBA0013K16.11 PROTEIN"/>
    <property type="match status" value="1"/>
</dbReference>